<dbReference type="InterPro" id="IPR004244">
    <property type="entry name" value="Transposase_22"/>
</dbReference>
<reference evidence="3" key="3">
    <citation type="submission" date="2025-09" db="UniProtKB">
        <authorList>
            <consortium name="Ensembl"/>
        </authorList>
    </citation>
    <scope>IDENTIFICATION</scope>
</reference>
<accession>A0A671X852</accession>
<reference evidence="3" key="1">
    <citation type="submission" date="2021-04" db="EMBL/GenBank/DDBJ databases">
        <authorList>
            <consortium name="Wellcome Sanger Institute Data Sharing"/>
        </authorList>
    </citation>
    <scope>NUCLEOTIDE SEQUENCE [LARGE SCALE GENOMIC DNA]</scope>
</reference>
<sequence>MPKAQEKNTSTPKASNIAAAQANTRSGAAAASQRNPGTNMDSGEIIRAINELKSDIKGHNECLKQEIIQLRQEVNGKLDNLVTAVQSLSDRVDELEPRVEQVEGWTEEATETLCTYLKQQRSLQQKLTDLESRSRRNNIRIFGVAEGEEGNSVLQFVEKFIKSELPASQDLDLKIQRAHRTLAPRSRSDAPPRPIVVGFLEFTTKELILREAWKKRKIQVGERLIYFDHDYASEIVKKRKEYNWIKKALKQKGIRFQTPYTNMRIHWATGVCTYSTAQEAQRELKKRGFTVEEPESTEGESLAETRLLERMGWQRVAGRREKGAAAAQRAKEKLQEFQRGHTEDS</sequence>
<evidence type="ECO:0000313" key="3">
    <source>
        <dbReference type="Ensembl" id="ENSSAUP00010045080.1"/>
    </source>
</evidence>
<proteinExistence type="predicted"/>
<evidence type="ECO:0000313" key="4">
    <source>
        <dbReference type="Proteomes" id="UP000472265"/>
    </source>
</evidence>
<dbReference type="AlphaFoldDB" id="A0A671X852"/>
<feature type="region of interest" description="Disordered" evidence="2">
    <location>
        <begin position="1"/>
        <end position="42"/>
    </location>
</feature>
<feature type="coiled-coil region" evidence="1">
    <location>
        <begin position="53"/>
        <end position="80"/>
    </location>
</feature>
<name>A0A671X852_SPAAU</name>
<dbReference type="PANTHER" id="PTHR11505">
    <property type="entry name" value="L1 TRANSPOSABLE ELEMENT-RELATED"/>
    <property type="match status" value="1"/>
</dbReference>
<feature type="region of interest" description="Disordered" evidence="2">
    <location>
        <begin position="319"/>
        <end position="345"/>
    </location>
</feature>
<feature type="compositionally biased region" description="Polar residues" evidence="2">
    <location>
        <begin position="21"/>
        <end position="41"/>
    </location>
</feature>
<evidence type="ECO:0000256" key="2">
    <source>
        <dbReference type="SAM" id="MobiDB-lite"/>
    </source>
</evidence>
<keyword evidence="1" id="KW-0175">Coiled coil</keyword>
<dbReference type="GeneTree" id="ENSGT00940000160789"/>
<evidence type="ECO:0008006" key="5">
    <source>
        <dbReference type="Google" id="ProtNLM"/>
    </source>
</evidence>
<dbReference type="Proteomes" id="UP000472265">
    <property type="component" value="Chromosome 7"/>
</dbReference>
<keyword evidence="4" id="KW-1185">Reference proteome</keyword>
<dbReference type="OMA" id="RNMSSHK"/>
<dbReference type="Gene3D" id="3.30.70.1820">
    <property type="entry name" value="L1 transposable element, RRM domain"/>
    <property type="match status" value="1"/>
</dbReference>
<reference evidence="3" key="2">
    <citation type="submission" date="2025-08" db="UniProtKB">
        <authorList>
            <consortium name="Ensembl"/>
        </authorList>
    </citation>
    <scope>IDENTIFICATION</scope>
</reference>
<dbReference type="Ensembl" id="ENSSAUT00010047400.1">
    <property type="protein sequence ID" value="ENSSAUP00010045080.1"/>
    <property type="gene ID" value="ENSSAUG00010018849.1"/>
</dbReference>
<evidence type="ECO:0000256" key="1">
    <source>
        <dbReference type="SAM" id="Coils"/>
    </source>
</evidence>
<protein>
    <recommendedName>
        <fullName evidence="5">L1 transposable element RRM domain-containing protein</fullName>
    </recommendedName>
</protein>
<dbReference type="InParanoid" id="A0A671X852"/>
<organism evidence="3 4">
    <name type="scientific">Sparus aurata</name>
    <name type="common">Gilthead sea bream</name>
    <dbReference type="NCBI Taxonomy" id="8175"/>
    <lineage>
        <taxon>Eukaryota</taxon>
        <taxon>Metazoa</taxon>
        <taxon>Chordata</taxon>
        <taxon>Craniata</taxon>
        <taxon>Vertebrata</taxon>
        <taxon>Euteleostomi</taxon>
        <taxon>Actinopterygii</taxon>
        <taxon>Neopterygii</taxon>
        <taxon>Teleostei</taxon>
        <taxon>Neoteleostei</taxon>
        <taxon>Acanthomorphata</taxon>
        <taxon>Eupercaria</taxon>
        <taxon>Spariformes</taxon>
        <taxon>Sparidae</taxon>
        <taxon>Sparus</taxon>
    </lineage>
</organism>